<dbReference type="EMBL" id="VWFP01000006">
    <property type="protein sequence ID" value="KAA4628274.1"/>
    <property type="molecule type" value="Genomic_DNA"/>
</dbReference>
<organism evidence="4 5">
    <name type="scientific">Bacteroides ovatus</name>
    <dbReference type="NCBI Taxonomy" id="28116"/>
    <lineage>
        <taxon>Bacteria</taxon>
        <taxon>Pseudomonadati</taxon>
        <taxon>Bacteroidota</taxon>
        <taxon>Bacteroidia</taxon>
        <taxon>Bacteroidales</taxon>
        <taxon>Bacteroidaceae</taxon>
        <taxon>Bacteroides</taxon>
    </lineage>
</organism>
<dbReference type="InterPro" id="IPR029062">
    <property type="entry name" value="Class_I_gatase-like"/>
</dbReference>
<sequence length="322" mass="36606">MEKRYKHIAFLVIPNATLLDITGPYEAFSLAIQCLKSYHKDTTYVLHTLSLDKNRIVKTSSGLCLQCEGSIKSLNYPIDTLFIPGIPESLEDMVDPKTLSWIKQQSMQVRRICSICTGAFILAEASILDNRKVTTHWKLCHKLANDYPSLDVDSESIFIKDGHVYTSAGVSSGIDLALALIEEDFGRTLALEVARELVVYLKRPGNQAQFSVTLKHQDSDHKPIQNIKDWLLEHLKEKITVEDLAEQALMSPRNFARVFTRETGITPAKYVEKLRLEAACRLLTETQHTLETISLECGLMNIDNMRRLFIKHLKVTPSDYRR</sequence>
<accession>A0A7J4Y0A9</accession>
<dbReference type="AlphaFoldDB" id="A0A7J4Y0A9"/>
<dbReference type="PANTHER" id="PTHR43130:SF3">
    <property type="entry name" value="HTH-TYPE TRANSCRIPTIONAL REGULATOR RV1931C"/>
    <property type="match status" value="1"/>
</dbReference>
<dbReference type="Gene3D" id="1.10.10.60">
    <property type="entry name" value="Homeodomain-like"/>
    <property type="match status" value="2"/>
</dbReference>
<proteinExistence type="predicted"/>
<dbReference type="CDD" id="cd03137">
    <property type="entry name" value="GATase1_AraC_1"/>
    <property type="match status" value="1"/>
</dbReference>
<dbReference type="Proteomes" id="UP000424805">
    <property type="component" value="Unassembled WGS sequence"/>
</dbReference>
<dbReference type="GO" id="GO:0003700">
    <property type="term" value="F:DNA-binding transcription factor activity"/>
    <property type="evidence" value="ECO:0007669"/>
    <property type="project" value="InterPro"/>
</dbReference>
<comment type="caution">
    <text evidence="4">The sequence shown here is derived from an EMBL/GenBank/DDBJ whole genome shotgun (WGS) entry which is preliminary data.</text>
</comment>
<evidence type="ECO:0000313" key="4">
    <source>
        <dbReference type="EMBL" id="KAA4628274.1"/>
    </source>
</evidence>
<feature type="domain" description="HTH araC/xylS-type" evidence="3">
    <location>
        <begin position="225"/>
        <end position="322"/>
    </location>
</feature>
<dbReference type="SMART" id="SM00342">
    <property type="entry name" value="HTH_ARAC"/>
    <property type="match status" value="1"/>
</dbReference>
<dbReference type="SUPFAM" id="SSF46689">
    <property type="entry name" value="Homeodomain-like"/>
    <property type="match status" value="2"/>
</dbReference>
<dbReference type="Pfam" id="PF12833">
    <property type="entry name" value="HTH_18"/>
    <property type="match status" value="1"/>
</dbReference>
<name>A0A7J4Y0A9_BACOV</name>
<reference evidence="4 5" key="1">
    <citation type="journal article" date="2019" name="Nat. Med.">
        <title>A library of human gut bacterial isolates paired with longitudinal multiomics data enables mechanistic microbiome research.</title>
        <authorList>
            <person name="Poyet M."/>
            <person name="Groussin M."/>
            <person name="Gibbons S.M."/>
            <person name="Avila-Pacheco J."/>
            <person name="Jiang X."/>
            <person name="Kearney S.M."/>
            <person name="Perrotta A.R."/>
            <person name="Berdy B."/>
            <person name="Zhao S."/>
            <person name="Lieberman T.D."/>
            <person name="Swanson P.K."/>
            <person name="Smith M."/>
            <person name="Roesemann S."/>
            <person name="Alexander J.E."/>
            <person name="Rich S.A."/>
            <person name="Livny J."/>
            <person name="Vlamakis H."/>
            <person name="Clish C."/>
            <person name="Bullock K."/>
            <person name="Deik A."/>
            <person name="Scott J."/>
            <person name="Pierce K.A."/>
            <person name="Xavier R.J."/>
            <person name="Alm E.J."/>
        </authorList>
    </citation>
    <scope>NUCLEOTIDE SEQUENCE [LARGE SCALE GENOMIC DNA]</scope>
    <source>
        <strain evidence="4 5">BIOML-A15</strain>
    </source>
</reference>
<dbReference type="PANTHER" id="PTHR43130">
    <property type="entry name" value="ARAC-FAMILY TRANSCRIPTIONAL REGULATOR"/>
    <property type="match status" value="1"/>
</dbReference>
<dbReference type="InterPro" id="IPR052158">
    <property type="entry name" value="INH-QAR"/>
</dbReference>
<evidence type="ECO:0000259" key="3">
    <source>
        <dbReference type="PROSITE" id="PS01124"/>
    </source>
</evidence>
<gene>
    <name evidence="4" type="ORF">F3B90_07330</name>
</gene>
<protein>
    <submittedName>
        <fullName evidence="4">GlxA family transcriptional regulator</fullName>
    </submittedName>
</protein>
<evidence type="ECO:0000313" key="5">
    <source>
        <dbReference type="Proteomes" id="UP000424805"/>
    </source>
</evidence>
<dbReference type="InterPro" id="IPR009057">
    <property type="entry name" value="Homeodomain-like_sf"/>
</dbReference>
<dbReference type="Gene3D" id="3.40.50.880">
    <property type="match status" value="1"/>
</dbReference>
<keyword evidence="1" id="KW-0805">Transcription regulation</keyword>
<evidence type="ECO:0000256" key="2">
    <source>
        <dbReference type="ARBA" id="ARBA00023163"/>
    </source>
</evidence>
<dbReference type="InterPro" id="IPR018060">
    <property type="entry name" value="HTH_AraC"/>
</dbReference>
<evidence type="ECO:0000256" key="1">
    <source>
        <dbReference type="ARBA" id="ARBA00023015"/>
    </source>
</evidence>
<dbReference type="InterPro" id="IPR002818">
    <property type="entry name" value="DJ-1/PfpI"/>
</dbReference>
<dbReference type="PROSITE" id="PS01124">
    <property type="entry name" value="HTH_ARAC_FAMILY_2"/>
    <property type="match status" value="1"/>
</dbReference>
<keyword evidence="2" id="KW-0804">Transcription</keyword>
<dbReference type="SUPFAM" id="SSF52317">
    <property type="entry name" value="Class I glutamine amidotransferase-like"/>
    <property type="match status" value="1"/>
</dbReference>
<dbReference type="RefSeq" id="WP_149964357.1">
    <property type="nucleotide sequence ID" value="NZ_JAMOXH010000011.1"/>
</dbReference>
<dbReference type="Pfam" id="PF01965">
    <property type="entry name" value="DJ-1_PfpI"/>
    <property type="match status" value="1"/>
</dbReference>
<dbReference type="GO" id="GO:0043565">
    <property type="term" value="F:sequence-specific DNA binding"/>
    <property type="evidence" value="ECO:0007669"/>
    <property type="project" value="InterPro"/>
</dbReference>